<evidence type="ECO:0000256" key="5">
    <source>
        <dbReference type="SAM" id="MobiDB-lite"/>
    </source>
</evidence>
<evidence type="ECO:0000259" key="7">
    <source>
        <dbReference type="Pfam" id="PF01699"/>
    </source>
</evidence>
<reference evidence="8" key="2">
    <citation type="submission" date="2020-09" db="EMBL/GenBank/DDBJ databases">
        <authorList>
            <person name="Sun Q."/>
            <person name="Zhou Y."/>
        </authorList>
    </citation>
    <scope>NUCLEOTIDE SEQUENCE</scope>
    <source>
        <strain evidence="8">CGMCC 4.7308</strain>
    </source>
</reference>
<comment type="caution">
    <text evidence="8">The sequence shown here is derived from an EMBL/GenBank/DDBJ whole genome shotgun (WGS) entry which is preliminary data.</text>
</comment>
<feature type="domain" description="Sodium/calcium exchanger membrane region" evidence="7">
    <location>
        <begin position="35"/>
        <end position="187"/>
    </location>
</feature>
<feature type="transmembrane region" description="Helical" evidence="6">
    <location>
        <begin position="249"/>
        <end position="268"/>
    </location>
</feature>
<dbReference type="EMBL" id="BMNA01000008">
    <property type="protein sequence ID" value="GGM10595.1"/>
    <property type="molecule type" value="Genomic_DNA"/>
</dbReference>
<sequence length="397" mass="40218">MASPARPLLTWTTVVPVVAIVVMVFTFGRELPVPLVVLVAVVLAGSVLAAVHHAEVVAHRVGEPFGSLVLAVAVTVIEVALIVTLTASGGEGAPELARDTVFAAVMITSNGIVGLSLMVASVRHGLAVFNAEGTGAALATVATLSGLTLVLPTFTTSRPGPEFSPAQLAFAAVASLLLYGAFVLTQTVRHRDFFLPVPVGAGASGPAGRPVHRTAAGDDAPAAEPGSEREVADRGDDEDDHAPPPTNRATLLSLALLLVSLVAVVGLAKVESPAIESGVAAVGFPQSFVGVVIALLVLAPETLAAVRAARRNRVQISMNLAYGSAMASIGLTIPVIAAASAWLDGPLNLGLGPTQLVLLVLTVAVSALTVVPGRATRLQAAVHLTLLAAFVFLAASP</sequence>
<dbReference type="Pfam" id="PF01699">
    <property type="entry name" value="Na_Ca_ex"/>
    <property type="match status" value="2"/>
</dbReference>
<feature type="transmembrane region" description="Helical" evidence="6">
    <location>
        <begin position="166"/>
        <end position="185"/>
    </location>
</feature>
<evidence type="ECO:0000256" key="4">
    <source>
        <dbReference type="ARBA" id="ARBA00023136"/>
    </source>
</evidence>
<proteinExistence type="predicted"/>
<dbReference type="PANTHER" id="PTHR37958:SF1">
    <property type="entry name" value="SODIUM-POTASSIUM_PROTON ANTIPORTER CHAA"/>
    <property type="match status" value="1"/>
</dbReference>
<keyword evidence="2 6" id="KW-0812">Transmembrane</keyword>
<evidence type="ECO:0000313" key="9">
    <source>
        <dbReference type="Proteomes" id="UP000655208"/>
    </source>
</evidence>
<dbReference type="InterPro" id="IPR052946">
    <property type="entry name" value="Alkaline_pH_Ca-Antiporter"/>
</dbReference>
<dbReference type="GO" id="GO:0015385">
    <property type="term" value="F:sodium:proton antiporter activity"/>
    <property type="evidence" value="ECO:0007669"/>
    <property type="project" value="TreeGrafter"/>
</dbReference>
<keyword evidence="9" id="KW-1185">Reference proteome</keyword>
<keyword evidence="4 6" id="KW-0472">Membrane</keyword>
<dbReference type="AlphaFoldDB" id="A0A917T636"/>
<dbReference type="GO" id="GO:0015386">
    <property type="term" value="F:potassium:proton antiporter activity"/>
    <property type="evidence" value="ECO:0007669"/>
    <property type="project" value="TreeGrafter"/>
</dbReference>
<evidence type="ECO:0000256" key="3">
    <source>
        <dbReference type="ARBA" id="ARBA00022989"/>
    </source>
</evidence>
<organism evidence="8 9">
    <name type="scientific">Nakamurella endophytica</name>
    <dbReference type="NCBI Taxonomy" id="1748367"/>
    <lineage>
        <taxon>Bacteria</taxon>
        <taxon>Bacillati</taxon>
        <taxon>Actinomycetota</taxon>
        <taxon>Actinomycetes</taxon>
        <taxon>Nakamurellales</taxon>
        <taxon>Nakamurellaceae</taxon>
        <taxon>Nakamurella</taxon>
    </lineage>
</organism>
<evidence type="ECO:0000256" key="6">
    <source>
        <dbReference type="SAM" id="Phobius"/>
    </source>
</evidence>
<evidence type="ECO:0000256" key="2">
    <source>
        <dbReference type="ARBA" id="ARBA00022692"/>
    </source>
</evidence>
<feature type="transmembrane region" description="Helical" evidence="6">
    <location>
        <begin position="288"/>
        <end position="308"/>
    </location>
</feature>
<feature type="transmembrane region" description="Helical" evidence="6">
    <location>
        <begin position="7"/>
        <end position="27"/>
    </location>
</feature>
<dbReference type="RefSeq" id="WP_188943421.1">
    <property type="nucleotide sequence ID" value="NZ_BMNA01000008.1"/>
</dbReference>
<dbReference type="Proteomes" id="UP000655208">
    <property type="component" value="Unassembled WGS sequence"/>
</dbReference>
<feature type="transmembrane region" description="Helical" evidence="6">
    <location>
        <begin position="65"/>
        <end position="89"/>
    </location>
</feature>
<feature type="domain" description="Sodium/calcium exchanger membrane region" evidence="7">
    <location>
        <begin position="253"/>
        <end position="393"/>
    </location>
</feature>
<feature type="transmembrane region" description="Helical" evidence="6">
    <location>
        <begin position="101"/>
        <end position="122"/>
    </location>
</feature>
<evidence type="ECO:0000313" key="8">
    <source>
        <dbReference type="EMBL" id="GGM10595.1"/>
    </source>
</evidence>
<reference evidence="8" key="1">
    <citation type="journal article" date="2014" name="Int. J. Syst. Evol. Microbiol.">
        <title>Complete genome sequence of Corynebacterium casei LMG S-19264T (=DSM 44701T), isolated from a smear-ripened cheese.</title>
        <authorList>
            <consortium name="US DOE Joint Genome Institute (JGI-PGF)"/>
            <person name="Walter F."/>
            <person name="Albersmeier A."/>
            <person name="Kalinowski J."/>
            <person name="Ruckert C."/>
        </authorList>
    </citation>
    <scope>NUCLEOTIDE SEQUENCE</scope>
    <source>
        <strain evidence="8">CGMCC 4.7308</strain>
    </source>
</reference>
<protein>
    <submittedName>
        <fullName evidence="8">Ionic transporter y4hA</fullName>
    </submittedName>
</protein>
<comment type="subcellular location">
    <subcellularLocation>
        <location evidence="1">Membrane</location>
        <topology evidence="1">Multi-pass membrane protein</topology>
    </subcellularLocation>
</comment>
<dbReference type="PANTHER" id="PTHR37958">
    <property type="entry name" value="SODIUM-POTASSIUM/PROTON ANTIPORTER CHAA"/>
    <property type="match status" value="1"/>
</dbReference>
<accession>A0A917T636</accession>
<feature type="transmembrane region" description="Helical" evidence="6">
    <location>
        <begin position="134"/>
        <end position="154"/>
    </location>
</feature>
<name>A0A917T636_9ACTN</name>
<feature type="region of interest" description="Disordered" evidence="5">
    <location>
        <begin position="203"/>
        <end position="245"/>
    </location>
</feature>
<feature type="transmembrane region" description="Helical" evidence="6">
    <location>
        <begin position="320"/>
        <end position="343"/>
    </location>
</feature>
<dbReference type="InterPro" id="IPR004837">
    <property type="entry name" value="NaCa_Exmemb"/>
</dbReference>
<gene>
    <name evidence="8" type="primary">chaA</name>
    <name evidence="8" type="ORF">GCM10011594_33110</name>
</gene>
<evidence type="ECO:0000256" key="1">
    <source>
        <dbReference type="ARBA" id="ARBA00004141"/>
    </source>
</evidence>
<feature type="transmembrane region" description="Helical" evidence="6">
    <location>
        <begin position="378"/>
        <end position="395"/>
    </location>
</feature>
<keyword evidence="3 6" id="KW-1133">Transmembrane helix</keyword>
<dbReference type="GO" id="GO:0005886">
    <property type="term" value="C:plasma membrane"/>
    <property type="evidence" value="ECO:0007669"/>
    <property type="project" value="TreeGrafter"/>
</dbReference>
<feature type="transmembrane region" description="Helical" evidence="6">
    <location>
        <begin position="33"/>
        <end position="53"/>
    </location>
</feature>
<feature type="transmembrane region" description="Helical" evidence="6">
    <location>
        <begin position="349"/>
        <end position="371"/>
    </location>
</feature>